<evidence type="ECO:0000256" key="1">
    <source>
        <dbReference type="SAM" id="SignalP"/>
    </source>
</evidence>
<accession>A0AAW7YZ35</accession>
<evidence type="ECO:0000313" key="5">
    <source>
        <dbReference type="Proteomes" id="UP001170717"/>
    </source>
</evidence>
<dbReference type="EMBL" id="JAUOQI010000005">
    <property type="protein sequence ID" value="MDO6577461.1"/>
    <property type="molecule type" value="Genomic_DNA"/>
</dbReference>
<evidence type="ECO:0000313" key="4">
    <source>
        <dbReference type="Proteomes" id="UP000056750"/>
    </source>
</evidence>
<keyword evidence="1" id="KW-0732">Signal</keyword>
<organism evidence="3 5">
    <name type="scientific">Alteromonas stellipolaris</name>
    <dbReference type="NCBI Taxonomy" id="233316"/>
    <lineage>
        <taxon>Bacteria</taxon>
        <taxon>Pseudomonadati</taxon>
        <taxon>Pseudomonadota</taxon>
        <taxon>Gammaproteobacteria</taxon>
        <taxon>Alteromonadales</taxon>
        <taxon>Alteromonadaceae</taxon>
        <taxon>Alteromonas/Salinimonas group</taxon>
        <taxon>Alteromonas</taxon>
    </lineage>
</organism>
<keyword evidence="4" id="KW-1185">Reference proteome</keyword>
<dbReference type="AlphaFoldDB" id="A0AAW7YZ35"/>
<dbReference type="Proteomes" id="UP001170717">
    <property type="component" value="Unassembled WGS sequence"/>
</dbReference>
<protein>
    <submittedName>
        <fullName evidence="3">Uncharacterized protein</fullName>
    </submittedName>
</protein>
<feature type="chain" id="PRO_5043577800" evidence="1">
    <location>
        <begin position="32"/>
        <end position="60"/>
    </location>
</feature>
<evidence type="ECO:0000313" key="2">
    <source>
        <dbReference type="EMBL" id="AMJ72929.1"/>
    </source>
</evidence>
<dbReference type="EMBL" id="CP013926">
    <property type="protein sequence ID" value="AMJ72929.1"/>
    <property type="molecule type" value="Genomic_DNA"/>
</dbReference>
<dbReference type="KEGG" id="asq:AVL57_02420"/>
<evidence type="ECO:0000313" key="3">
    <source>
        <dbReference type="EMBL" id="MDO6577461.1"/>
    </source>
</evidence>
<name>A0AAW7YZ35_9ALTE</name>
<dbReference type="Proteomes" id="UP000056750">
    <property type="component" value="Chromosome"/>
</dbReference>
<proteinExistence type="predicted"/>
<dbReference type="RefSeq" id="WP_057794653.1">
    <property type="nucleotide sequence ID" value="NZ_CAXIBE010000024.1"/>
</dbReference>
<feature type="signal peptide" evidence="1">
    <location>
        <begin position="1"/>
        <end position="31"/>
    </location>
</feature>
<reference evidence="3" key="2">
    <citation type="submission" date="2023-07" db="EMBL/GenBank/DDBJ databases">
        <title>Genome content predicts the carbon catabolic preferences of heterotrophic bacteria.</title>
        <authorList>
            <person name="Gralka M."/>
        </authorList>
    </citation>
    <scope>NUCLEOTIDE SEQUENCE</scope>
    <source>
        <strain evidence="3">F2M12</strain>
    </source>
</reference>
<sequence length="60" mass="6408">MNSKATFNPTTAITKVIAILMFSTVTAFAHAADDTNSQTDDDSSKPLHCYIIPVCDATDS</sequence>
<reference evidence="2 4" key="1">
    <citation type="submission" date="2015-12" db="EMBL/GenBank/DDBJ databases">
        <title>Intraspecies pangenome expansion in the marine bacterium Alteromonas.</title>
        <authorList>
            <person name="Lopez-Perez M."/>
            <person name="Rodriguez-Valera F."/>
        </authorList>
    </citation>
    <scope>NUCLEOTIDE SEQUENCE [LARGE SCALE GENOMIC DNA]</scope>
    <source>
        <strain evidence="2 4">LMG 21861</strain>
    </source>
</reference>
<gene>
    <name evidence="2" type="ORF">AVL57_02420</name>
    <name evidence="3" type="ORF">Q4527_08655</name>
</gene>